<sequence length="199" mass="22495">MDFNSRSFRLSKSQRVLLSSESVNLECGGYERLSQSMRITGERDFGDPQRKHNIKKGNLGILSKFLSFTRTLSSSSSHHKAEVAAVKKKEKKRSAWLPDPQKRWPIQGWVAGFIDNAIKNLHGVVEGGLEGIKRDVIDEWCNDLLAQSKDMVLRSSAEVLDFGLQFVCITFKFEAEEVVKATEEATAYEVMMQESMEST</sequence>
<name>A0ABU6SDL9_9FABA</name>
<dbReference type="EMBL" id="JASCZI010060596">
    <property type="protein sequence ID" value="MED6134412.1"/>
    <property type="molecule type" value="Genomic_DNA"/>
</dbReference>
<gene>
    <name evidence="1" type="ORF">PIB30_036748</name>
</gene>
<organism evidence="1 2">
    <name type="scientific">Stylosanthes scabra</name>
    <dbReference type="NCBI Taxonomy" id="79078"/>
    <lineage>
        <taxon>Eukaryota</taxon>
        <taxon>Viridiplantae</taxon>
        <taxon>Streptophyta</taxon>
        <taxon>Embryophyta</taxon>
        <taxon>Tracheophyta</taxon>
        <taxon>Spermatophyta</taxon>
        <taxon>Magnoliopsida</taxon>
        <taxon>eudicotyledons</taxon>
        <taxon>Gunneridae</taxon>
        <taxon>Pentapetalae</taxon>
        <taxon>rosids</taxon>
        <taxon>fabids</taxon>
        <taxon>Fabales</taxon>
        <taxon>Fabaceae</taxon>
        <taxon>Papilionoideae</taxon>
        <taxon>50 kb inversion clade</taxon>
        <taxon>dalbergioids sensu lato</taxon>
        <taxon>Dalbergieae</taxon>
        <taxon>Pterocarpus clade</taxon>
        <taxon>Stylosanthes</taxon>
    </lineage>
</organism>
<proteinExistence type="predicted"/>
<keyword evidence="2" id="KW-1185">Reference proteome</keyword>
<protein>
    <submittedName>
        <fullName evidence="1">Uncharacterized protein</fullName>
    </submittedName>
</protein>
<comment type="caution">
    <text evidence="1">The sequence shown here is derived from an EMBL/GenBank/DDBJ whole genome shotgun (WGS) entry which is preliminary data.</text>
</comment>
<evidence type="ECO:0000313" key="2">
    <source>
        <dbReference type="Proteomes" id="UP001341840"/>
    </source>
</evidence>
<reference evidence="1 2" key="1">
    <citation type="journal article" date="2023" name="Plants (Basel)">
        <title>Bridging the Gap: Combining Genomics and Transcriptomics Approaches to Understand Stylosanthes scabra, an Orphan Legume from the Brazilian Caatinga.</title>
        <authorList>
            <person name="Ferreira-Neto J.R.C."/>
            <person name="da Silva M.D."/>
            <person name="Binneck E."/>
            <person name="de Melo N.F."/>
            <person name="da Silva R.H."/>
            <person name="de Melo A.L.T.M."/>
            <person name="Pandolfi V."/>
            <person name="Bustamante F.O."/>
            <person name="Brasileiro-Vidal A.C."/>
            <person name="Benko-Iseppon A.M."/>
        </authorList>
    </citation>
    <scope>NUCLEOTIDE SEQUENCE [LARGE SCALE GENOMIC DNA]</scope>
    <source>
        <tissue evidence="1">Leaves</tissue>
    </source>
</reference>
<dbReference type="Proteomes" id="UP001341840">
    <property type="component" value="Unassembled WGS sequence"/>
</dbReference>
<accession>A0ABU6SDL9</accession>
<evidence type="ECO:0000313" key="1">
    <source>
        <dbReference type="EMBL" id="MED6134412.1"/>
    </source>
</evidence>